<evidence type="ECO:0000259" key="4">
    <source>
        <dbReference type="Pfam" id="PF01555"/>
    </source>
</evidence>
<dbReference type="STRING" id="871325.SAMN05444349_105175"/>
<dbReference type="Proteomes" id="UP000184436">
    <property type="component" value="Unassembled WGS sequence"/>
</dbReference>
<dbReference type="InterPro" id="IPR002941">
    <property type="entry name" value="DNA_methylase_N4/N6"/>
</dbReference>
<protein>
    <submittedName>
        <fullName evidence="5">DNA methylase</fullName>
    </submittedName>
</protein>
<gene>
    <name evidence="5" type="ORF">SAMN05444349_105175</name>
</gene>
<dbReference type="PRINTS" id="PR00508">
    <property type="entry name" value="S21N4MTFRASE"/>
</dbReference>
<dbReference type="SUPFAM" id="SSF53335">
    <property type="entry name" value="S-adenosyl-L-methionine-dependent methyltransferases"/>
    <property type="match status" value="2"/>
</dbReference>
<evidence type="ECO:0000313" key="6">
    <source>
        <dbReference type="Proteomes" id="UP000184436"/>
    </source>
</evidence>
<dbReference type="InterPro" id="IPR002052">
    <property type="entry name" value="DNA_methylase_N6_adenine_CS"/>
</dbReference>
<dbReference type="GO" id="GO:0032259">
    <property type="term" value="P:methylation"/>
    <property type="evidence" value="ECO:0007669"/>
    <property type="project" value="UniProtKB-KW"/>
</dbReference>
<dbReference type="GO" id="GO:0008170">
    <property type="term" value="F:N-methyltransferase activity"/>
    <property type="evidence" value="ECO:0007669"/>
    <property type="project" value="InterPro"/>
</dbReference>
<dbReference type="Pfam" id="PF01555">
    <property type="entry name" value="N6_N4_Mtase"/>
    <property type="match status" value="2"/>
</dbReference>
<dbReference type="InterPro" id="IPR001091">
    <property type="entry name" value="RM_Methyltransferase"/>
</dbReference>
<organism evidence="5 6">
    <name type="scientific">Bacteroides faecichinchillae</name>
    <dbReference type="NCBI Taxonomy" id="871325"/>
    <lineage>
        <taxon>Bacteria</taxon>
        <taxon>Pseudomonadati</taxon>
        <taxon>Bacteroidota</taxon>
        <taxon>Bacteroidia</taxon>
        <taxon>Bacteroidales</taxon>
        <taxon>Bacteroidaceae</taxon>
        <taxon>Bacteroides</taxon>
    </lineage>
</organism>
<dbReference type="OrthoDB" id="9800801at2"/>
<name>A0A1M4W0L3_9BACE</name>
<evidence type="ECO:0000256" key="2">
    <source>
        <dbReference type="ARBA" id="ARBA00022603"/>
    </source>
</evidence>
<keyword evidence="6" id="KW-1185">Reference proteome</keyword>
<sequence>MPSFTYTPIVAKAHTPPYKIHKYFARRPHNVFNQLIENFTSPGEVILDPFCGGGVTIYEAVIQKRRVIGCDLNPLSIFIVRNMIKKSEEISDLEDCFKELRSYLESLTKDYMFFELDKQRYDLSWAEMALTIKCPKCGRLSTLTNDLKIKNGKYHCLNKYCELNKEGEIDIALCERAEPQYISLVSAANKKRIIKLYKEDDRIRFKAHMFFLKKEIIANNINIPRDLIPMDWDRQFEDGLAKKGILYFQDFFTKRNLMILLLLKNKINSFKDKLGTEKYELVRIMFSNILKDCNIMSFTNAGWQSGSPTTWSKHAYWIPNQFCEVSIIPAFDKSVARVLASINYNNSIDYTPVKTSSIDDLLNNKANVLLYNAPVGHTDIPENSIDAIITDPPYGSNVQYLELSHFWYPWNQDLYDRYPIFEIEAVANRKKGFNGAKSQYDYEDNLHEVFKNAYRVLKPMRYLSLTFNNKDICSWLALLFSIFKAGFTYDNMYFQDGVKNYRQTAHTKAKGSPYGDFIYTFRKVANNPVKIYKDEEDFIHDIDNIFLQKIDCNDKNRNEVILQMFADAIPLIDAFAKTYLRANGTHHLYTHFNKKYLAKLYDSENEDE</sequence>
<evidence type="ECO:0000256" key="3">
    <source>
        <dbReference type="ARBA" id="ARBA00022679"/>
    </source>
</evidence>
<dbReference type="GO" id="GO:0003677">
    <property type="term" value="F:DNA binding"/>
    <property type="evidence" value="ECO:0007669"/>
    <property type="project" value="InterPro"/>
</dbReference>
<feature type="domain" description="DNA methylase N-4/N-6" evidence="4">
    <location>
        <begin position="20"/>
        <end position="74"/>
    </location>
</feature>
<accession>A0A1M4W0L3</accession>
<comment type="similarity">
    <text evidence="1">Belongs to the N(4)/N(6)-methyltransferase family.</text>
</comment>
<dbReference type="InterPro" id="IPR029063">
    <property type="entry name" value="SAM-dependent_MTases_sf"/>
</dbReference>
<keyword evidence="2 5" id="KW-0489">Methyltransferase</keyword>
<reference evidence="5 6" key="1">
    <citation type="submission" date="2016-11" db="EMBL/GenBank/DDBJ databases">
        <authorList>
            <person name="Jaros S."/>
            <person name="Januszkiewicz K."/>
            <person name="Wedrychowicz H."/>
        </authorList>
    </citation>
    <scope>NUCLEOTIDE SEQUENCE [LARGE SCALE GENOMIC DNA]</scope>
    <source>
        <strain evidence="5 6">DSM 26883</strain>
    </source>
</reference>
<evidence type="ECO:0000256" key="1">
    <source>
        <dbReference type="ARBA" id="ARBA00006594"/>
    </source>
</evidence>
<dbReference type="AlphaFoldDB" id="A0A1M4W0L3"/>
<proteinExistence type="inferred from homology"/>
<dbReference type="RefSeq" id="WP_025073897.1">
    <property type="nucleotide sequence ID" value="NZ_FQVD01000005.1"/>
</dbReference>
<feature type="domain" description="DNA methylase N-4/N-6" evidence="4">
    <location>
        <begin position="385"/>
        <end position="527"/>
    </location>
</feature>
<keyword evidence="3" id="KW-0808">Transferase</keyword>
<dbReference type="EMBL" id="FQVD01000005">
    <property type="protein sequence ID" value="SHE74653.1"/>
    <property type="molecule type" value="Genomic_DNA"/>
</dbReference>
<dbReference type="PROSITE" id="PS00092">
    <property type="entry name" value="N6_MTASE"/>
    <property type="match status" value="1"/>
</dbReference>
<evidence type="ECO:0000313" key="5">
    <source>
        <dbReference type="EMBL" id="SHE74653.1"/>
    </source>
</evidence>
<dbReference type="Gene3D" id="3.40.50.150">
    <property type="entry name" value="Vaccinia Virus protein VP39"/>
    <property type="match status" value="2"/>
</dbReference>